<dbReference type="PANTHER" id="PTHR12308">
    <property type="entry name" value="ANOCTAMIN"/>
    <property type="match status" value="1"/>
</dbReference>
<gene>
    <name evidence="7" type="ORF">PSON_ATCC_30995.1.T1410003</name>
</gene>
<feature type="transmembrane region" description="Helical" evidence="5">
    <location>
        <begin position="730"/>
        <end position="751"/>
    </location>
</feature>
<dbReference type="PANTHER" id="PTHR12308:SF73">
    <property type="entry name" value="ANOCTAMIN"/>
    <property type="match status" value="1"/>
</dbReference>
<evidence type="ECO:0000256" key="5">
    <source>
        <dbReference type="SAM" id="Phobius"/>
    </source>
</evidence>
<keyword evidence="2 5" id="KW-0812">Transmembrane</keyword>
<keyword evidence="4 5" id="KW-0472">Membrane</keyword>
<dbReference type="GO" id="GO:0005254">
    <property type="term" value="F:chloride channel activity"/>
    <property type="evidence" value="ECO:0007669"/>
    <property type="project" value="TreeGrafter"/>
</dbReference>
<comment type="caution">
    <text evidence="7">The sequence shown here is derived from an EMBL/GenBank/DDBJ whole genome shotgun (WGS) entry which is preliminary data.</text>
</comment>
<proteinExistence type="predicted"/>
<protein>
    <recommendedName>
        <fullName evidence="6">Anoctamin transmembrane domain-containing protein</fullName>
    </recommendedName>
</protein>
<keyword evidence="8" id="KW-1185">Reference proteome</keyword>
<feature type="transmembrane region" description="Helical" evidence="5">
    <location>
        <begin position="841"/>
        <end position="862"/>
    </location>
</feature>
<feature type="transmembrane region" description="Helical" evidence="5">
    <location>
        <begin position="929"/>
        <end position="952"/>
    </location>
</feature>
<sequence>MSFRQNNPSEQYQRFITKLPTQFFPNLIPEIIRKTCKQSKAEKIEEYVQIFQYYLKYLLGLETEENEEEQSRVDENIQGFEDQNIIFDQPEVIISLPNPDQLSDELQIPQKQYEIFDQLIQSLIQDQKSIHDKLFLKAIETVFIQLSDRKNYSVYDQRTRVLETITSDGRNALNLLRTNKQLYEQSSQPCLFVENNNHNDNQNDFVISLREIQFRKTIDQFRQVLIEMAQQSNENISSIIQSIQIDYQNIKKQQLKAFNQGEYLRLIESQWHRTINETADLITFVRNILIIQLSRKGFIIKSNLSQDGSKIYLQLYMSEQMLEIAAQNFQIYKKLSFSFSDLFSLEPVDKQYRPLRLNGRLWKPDEYHTSSYIQYLRPLIIEQIMQINFKRLARDVGQSRINNELFEYGKINLYGDQDGPTDDEWTAFYIYLVHLNKQIQIQRKKYLIDSDIALILNKQKSVEELFALRTKQNTKKYFEFKEDEQEEIKLLFEKIKELKDLSNKIKVSKKLPIIKKVKLFKQQQLAFNYYLIFQEALKVANSSVTQLKTIWDRYNQQPFELYIPYHFHQNSISYKNIAFSQIKWTRYISNENNQITLFPIIERLKLAQLIISKTVHLEELINLKFVNSIYCLHNNYELYGSCKNQQQDLNSESQFYEQQIYDLSGKWNLNYLYPWQMPINQICVYFGEKIGLYFYFTQYYIKYSTVIAALGVFSSLLIQTTQLENQSNAIIIQSIFSIININFNCLITDYWNSAQLLFKFQNSQNINLKNDLIRSSFRGDQIRSISTDLLNSTGTIHFHFFQRISVTIFVLFLIFGSDICITIGLYFFNLYLESKFKNSGIFLQNFEIIITACLNYIIQIIVEQYYESIAIMLTDFENFQTLEHYENSYCLKKYSLKCFFQLFPLMMLCFMDGQLNLKCSNNNCLDQAIYFFGTSVFFILFDQIIKVVRIMIHHKKRVQNLKEKNHLSFNLQIFIEGQESLFPFQQTQEKYGIIDEYMNFFTLSTCIFMFGGLFPLSLTIFWVWMIIQFQIVKYRLLYQFQRPWPKGDVQLGIWSEIHQFINYLSLLCNSSLICVYYSNDLKDNVIQLFVTLLFYNFFIKYVTKTTFQSPPLILEYLIKRAQYIYQNNIKVFGNRNSRTEQDDKLQLQRCPLYKIFGSKGVQRADYFETISSDDEISDHYNKKIQLISKRLVQEESHLILQKAELIQNEENVKQIQSPLNSNSSKYSNSSPINTVSSPLFVVSSKQGYKMKNNYESFDQIQTKDFQKQVKSKFQFMINEIMKKLQQVDKLDYQFFFNYYKKRSMNWAFQIQSCKLGTKKLIRDRTIIWRFFFRLHLLTSYSMLWNDYRLVQSQSYIIRKQKVLHNLDYKRFQILKASFENQYKFFKAEAALKFSKQFRQFGTQLTLEEKKEYNELLLKYNNFIEKKSWLNCRKVQAFRYKGLFFRGFRKQNIRKQAIKFVLDYYEVTKKLEDAQHGSDLHKKFNYLVQYIQPNQYTLNDFIDLFNKLEYEQKTSYIFPSVNGRIQQKTYYLNSLKSDVFKNIIDKSKDTYIFEQYSTKLEEFALQYCLDELNQIPKINLKKHLHDLLWIVEIDDQEYLMQFFQIRHGQKLQFLKHHNDGMGVYVSESQNYIKLLNIIDQIDDFLIKAYCISLYPCRDCKTLYQVIQFRKKYSLHYTLDQLNQFLYANLILLSQITVKSLSIYNYALNGNEYMILNSISQEDNSLFQLIQIIFEMILLEPIEDLGEAIRRADHSLTSFLMDIISNDLTPNQALEVMEKQDPFSDINFQLIQIQKVQSYQCYIENMKHKINFHLRMKQFQQSLILIQEVEEYMASQCDIQVSNFIEEFLKYISQETQTYLLNSSEIKKILDTILIFYFKISALFGLKQAIEPLNTQIVDAIKKCNSQLTIILKQLSFNVKLENLSEVEHRTILNQKVKYKQDNQSSVSSFERLNLINTLRQNSKLIKILIQFHTQIQRYLNQFKLIKAISHYFNKNFILADLQYISIIQREEHLAFREPLPTFLNDPLDHTPGLINLKQSSPLDDDNDDIKNEQFQTNIFENIDKNTLYCTQLKYFKFLYLVNLHDNKNEEFQKQYLDFQNADGAYLPVFMFYLNQLKLLNKEEIQTKDEIQQEEQCDVGKYLMVKYKKSIEISSNQQVDLIETNDAELLKFQVLIFSNIQPTFQNRKILQISLQLMTIFQNNSYNLLFKIKLIQLILNLDNVQPVNHTLSQQIQKGNFQYQNEQSYIEILKQSHSKIQFQKDSWFFHQCLEELQVFYYLSICYAYSPKHIENLLLEETEITKHAINQIKKFQFKSKFYCQTLKCTQINNRKGYQFLFDSNLSKQQQQQLICQFLNCSLKQYHNLKSLYQQIQEFLNDNFESSTLVLALIHNYLQLQQFEMVDLMTQFSFRLLQCQALIFFKKHPGFEQDLQIIESLYKGDNNCIPYPNKYLFEYTETFCHFDNVKFYGQYLLFNIMMNQNFYLIKELASNFIETLKVNSSYQRFIHIFEYQLDVIDAMIGNIDPKKQRNYKYLEKNQYELHLNNYKEKTLIYAILAYLQCKYHLNLCDYENALIYSEKVLRYVATYLKQEQVIISIINKRLVQEYPVHKFFKELKILEYNYLIDEIMDSDYIHLFNKDFINEAMLDHLRILINLGQNVPNINIIFALELNQIHKVHIPYLQMIYALYFNFLLNQTNNKYIESLLIDKSNQIGQIKRRIKDEEMKYNAQSSVKLYSESDANFIHQNLIFLDFQLNVLQNSKNKVNKRLINNWVLSCTQKAITGYQNFQQAISFLVHPHISLMYLIQYESFQFLNQIQKAQDMIDLTNESISGWYGENKHPIKGLFLYYQGIHDRWLYSQYIRYLKIIISLNYFDIDEITRIVQGLIFQEKQLITIFDHYVQNTTIQIEDLVQNYLISKIGNKQKQINEISCSYQDAQGILDCVLEKSWIKTLNGLQKFFKALDLFYELGTEHPCIDLIKVIIFQQK</sequence>
<dbReference type="Proteomes" id="UP000692954">
    <property type="component" value="Unassembled WGS sequence"/>
</dbReference>
<evidence type="ECO:0000313" key="8">
    <source>
        <dbReference type="Proteomes" id="UP000692954"/>
    </source>
</evidence>
<dbReference type="Pfam" id="PF04547">
    <property type="entry name" value="Anoctamin"/>
    <property type="match status" value="1"/>
</dbReference>
<organism evidence="7 8">
    <name type="scientific">Paramecium sonneborni</name>
    <dbReference type="NCBI Taxonomy" id="65129"/>
    <lineage>
        <taxon>Eukaryota</taxon>
        <taxon>Sar</taxon>
        <taxon>Alveolata</taxon>
        <taxon>Ciliophora</taxon>
        <taxon>Intramacronucleata</taxon>
        <taxon>Oligohymenophorea</taxon>
        <taxon>Peniculida</taxon>
        <taxon>Parameciidae</taxon>
        <taxon>Paramecium</taxon>
    </lineage>
</organism>
<dbReference type="EMBL" id="CAJJDN010000141">
    <property type="protein sequence ID" value="CAD8122840.1"/>
    <property type="molecule type" value="Genomic_DNA"/>
</dbReference>
<evidence type="ECO:0000256" key="3">
    <source>
        <dbReference type="ARBA" id="ARBA00022989"/>
    </source>
</evidence>
<dbReference type="GO" id="GO:0016020">
    <property type="term" value="C:membrane"/>
    <property type="evidence" value="ECO:0007669"/>
    <property type="project" value="UniProtKB-SubCell"/>
</dbReference>
<accession>A0A8S1R7Z0</accession>
<comment type="subcellular location">
    <subcellularLocation>
        <location evidence="1">Membrane</location>
        <topology evidence="1">Multi-pass membrane protein</topology>
    </subcellularLocation>
</comment>
<evidence type="ECO:0000256" key="1">
    <source>
        <dbReference type="ARBA" id="ARBA00004141"/>
    </source>
</evidence>
<feature type="transmembrane region" description="Helical" evidence="5">
    <location>
        <begin position="806"/>
        <end position="829"/>
    </location>
</feature>
<feature type="transmembrane region" description="Helical" evidence="5">
    <location>
        <begin position="699"/>
        <end position="718"/>
    </location>
</feature>
<keyword evidence="3 5" id="KW-1133">Transmembrane helix</keyword>
<feature type="domain" description="Anoctamin transmembrane" evidence="6">
    <location>
        <begin position="682"/>
        <end position="1120"/>
    </location>
</feature>
<evidence type="ECO:0000256" key="4">
    <source>
        <dbReference type="ARBA" id="ARBA00023136"/>
    </source>
</evidence>
<dbReference type="InterPro" id="IPR007632">
    <property type="entry name" value="Anoctamin"/>
</dbReference>
<reference evidence="7" key="1">
    <citation type="submission" date="2021-01" db="EMBL/GenBank/DDBJ databases">
        <authorList>
            <consortium name="Genoscope - CEA"/>
            <person name="William W."/>
        </authorList>
    </citation>
    <scope>NUCLEOTIDE SEQUENCE</scope>
</reference>
<evidence type="ECO:0000313" key="7">
    <source>
        <dbReference type="EMBL" id="CAD8122840.1"/>
    </source>
</evidence>
<dbReference type="OrthoDB" id="296386at2759"/>
<evidence type="ECO:0000256" key="2">
    <source>
        <dbReference type="ARBA" id="ARBA00022692"/>
    </source>
</evidence>
<feature type="transmembrane region" description="Helical" evidence="5">
    <location>
        <begin position="1000"/>
        <end position="1027"/>
    </location>
</feature>
<name>A0A8S1R7Z0_9CILI</name>
<evidence type="ECO:0000259" key="6">
    <source>
        <dbReference type="Pfam" id="PF04547"/>
    </source>
</evidence>
<dbReference type="InterPro" id="IPR049452">
    <property type="entry name" value="Anoctamin_TM"/>
</dbReference>